<evidence type="ECO:0000259" key="3">
    <source>
        <dbReference type="Pfam" id="PF00890"/>
    </source>
</evidence>
<name>A0AAP2RBT4_9EURY</name>
<dbReference type="InterPro" id="IPR003953">
    <property type="entry name" value="FAD-dep_OxRdtase_2_FAD-bd"/>
</dbReference>
<evidence type="ECO:0000256" key="1">
    <source>
        <dbReference type="ARBA" id="ARBA00022630"/>
    </source>
</evidence>
<reference evidence="4 5" key="1">
    <citation type="submission" date="2017-11" db="EMBL/GenBank/DDBJ databases">
        <title>Isolation and Characterization of Family Methanocellaceae Species from Potential Methane Hydrate Area Offshore Southwestern Taiwan.</title>
        <authorList>
            <person name="Zhang W.-L."/>
            <person name="Chen W.-C."/>
            <person name="Lai M.-C."/>
            <person name="Chen S.-C."/>
        </authorList>
    </citation>
    <scope>NUCLEOTIDE SEQUENCE [LARGE SCALE GENOMIC DNA]</scope>
    <source>
        <strain evidence="4 5">CWC-04</strain>
    </source>
</reference>
<proteinExistence type="predicted"/>
<evidence type="ECO:0000313" key="5">
    <source>
        <dbReference type="Proteomes" id="UP001320159"/>
    </source>
</evidence>
<dbReference type="SUPFAM" id="SSF51905">
    <property type="entry name" value="FAD/NAD(P)-binding domain"/>
    <property type="match status" value="1"/>
</dbReference>
<evidence type="ECO:0000256" key="2">
    <source>
        <dbReference type="ARBA" id="ARBA00023002"/>
    </source>
</evidence>
<keyword evidence="5" id="KW-1185">Reference proteome</keyword>
<dbReference type="InterPro" id="IPR036188">
    <property type="entry name" value="FAD/NAD-bd_sf"/>
</dbReference>
<keyword evidence="1" id="KW-0285">Flavoprotein</keyword>
<dbReference type="RefSeq" id="WP_230739139.1">
    <property type="nucleotide sequence ID" value="NZ_PGCK01000001.1"/>
</dbReference>
<dbReference type="EMBL" id="PGCK01000001">
    <property type="protein sequence ID" value="MCD1293402.1"/>
    <property type="molecule type" value="Genomic_DNA"/>
</dbReference>
<dbReference type="GO" id="GO:0016491">
    <property type="term" value="F:oxidoreductase activity"/>
    <property type="evidence" value="ECO:0007669"/>
    <property type="project" value="UniProtKB-KW"/>
</dbReference>
<organism evidence="4 5">
    <name type="scientific">Methanooceanicella nereidis</name>
    <dbReference type="NCBI Taxonomy" id="2052831"/>
    <lineage>
        <taxon>Archaea</taxon>
        <taxon>Methanobacteriati</taxon>
        <taxon>Methanobacteriota</taxon>
        <taxon>Stenosarchaea group</taxon>
        <taxon>Methanomicrobia</taxon>
        <taxon>Methanocellales</taxon>
        <taxon>Methanocellaceae</taxon>
        <taxon>Methanooceanicella</taxon>
    </lineage>
</organism>
<dbReference type="AlphaFoldDB" id="A0AAP2RBT4"/>
<protein>
    <submittedName>
        <fullName evidence="4">Glycerol-3-phosphate dehydrogenase</fullName>
    </submittedName>
</protein>
<accession>A0AAP2RBT4</accession>
<dbReference type="Proteomes" id="UP001320159">
    <property type="component" value="Unassembled WGS sequence"/>
</dbReference>
<feature type="domain" description="FAD-dependent oxidoreductase 2 FAD-binding" evidence="3">
    <location>
        <begin position="11"/>
        <end position="253"/>
    </location>
</feature>
<gene>
    <name evidence="4" type="ORF">CUJ83_00115</name>
</gene>
<dbReference type="Gene3D" id="3.50.50.60">
    <property type="entry name" value="FAD/NAD(P)-binding domain"/>
    <property type="match status" value="1"/>
</dbReference>
<keyword evidence="2" id="KW-0560">Oxidoreductase</keyword>
<dbReference type="Pfam" id="PF00890">
    <property type="entry name" value="FAD_binding_2"/>
    <property type="match status" value="1"/>
</dbReference>
<comment type="caution">
    <text evidence="4">The sequence shown here is derived from an EMBL/GenBank/DDBJ whole genome shotgun (WGS) entry which is preliminary data.</text>
</comment>
<evidence type="ECO:0000313" key="4">
    <source>
        <dbReference type="EMBL" id="MCD1293402.1"/>
    </source>
</evidence>
<sequence>MLVKKLELDCDNVIIGSGLAGLTAALRLKGNTIVLSRGFGATAISSGVLSFNARRDLPAEEWFLGSMKDTGCGYSCGNALTDMLVHREGLVQDIMAFSDDPAIISLNGQIPPSPGFNVRGIRFLEGKSYQEIAKLIETDPDVLRSFSQELSGIDAGSLLIPPVLGIASSHDIRERLQKELGASVYEYISSPSVHGMRLIQALRKKAMSQKNVMILDLSKADRIVEGRVMGRTGTKAKREFHVTASNLFIATGGPLTGLCIDGDTVYEPLTGMVISHDIEADLNDAFLSEHKIMRKGIGAYPGMKYGFDNARAIGAVAQGFGLYGALISGYHAGDDL</sequence>